<proteinExistence type="predicted"/>
<organism evidence="1 2">
    <name type="scientific">Coccomyxa subellipsoidea</name>
    <dbReference type="NCBI Taxonomy" id="248742"/>
    <lineage>
        <taxon>Eukaryota</taxon>
        <taxon>Viridiplantae</taxon>
        <taxon>Chlorophyta</taxon>
        <taxon>core chlorophytes</taxon>
        <taxon>Trebouxiophyceae</taxon>
        <taxon>Trebouxiophyceae incertae sedis</taxon>
        <taxon>Coccomyxaceae</taxon>
        <taxon>Coccomyxa</taxon>
    </lineage>
</organism>
<dbReference type="EMBL" id="JALJOT010000006">
    <property type="protein sequence ID" value="KAK9909889.1"/>
    <property type="molecule type" value="Genomic_DNA"/>
</dbReference>
<name>A0ABR2YS89_9CHLO</name>
<protein>
    <submittedName>
        <fullName evidence="1">Uncharacterized protein</fullName>
    </submittedName>
</protein>
<accession>A0ABR2YS89</accession>
<gene>
    <name evidence="1" type="ORF">WJX75_009010</name>
</gene>
<sequence>MEEEELGESLPLTGAGAMFIDEAIRSLANFAIPPCHTSDDVHALLKQSNVLRDTMLSGHCANEVTQRSLIRFVEHGGVRVVVDVLENCVSADCNLQWSSDESFGIEGCMRTFHLLEVIGSADNVVVWQKASDADKSAAIALVVHLIEAAMQGRFVDVRMQDCYNVVKCLQDLACLDATTASLFFECNGFSNLSALLSWPEADMRHARWAAAVVLKDLVALALPTARVSDWRIAKDSVQAISCLIEGLYLFSKDGKHLLYESSVMGILLILQHLGQNQTYLAIITGVVEIHQAGNFVFQYVRDRLRDPVTKSLATTVGLLCFPNGLEEPTLGCRRKGMLRFFARSEPQEGYSPLPTC</sequence>
<evidence type="ECO:0000313" key="1">
    <source>
        <dbReference type="EMBL" id="KAK9909889.1"/>
    </source>
</evidence>
<comment type="caution">
    <text evidence="1">The sequence shown here is derived from an EMBL/GenBank/DDBJ whole genome shotgun (WGS) entry which is preliminary data.</text>
</comment>
<evidence type="ECO:0000313" key="2">
    <source>
        <dbReference type="Proteomes" id="UP001491310"/>
    </source>
</evidence>
<keyword evidence="2" id="KW-1185">Reference proteome</keyword>
<reference evidence="1 2" key="1">
    <citation type="journal article" date="2024" name="Nat. Commun.">
        <title>Phylogenomics reveals the evolutionary origins of lichenization in chlorophyte algae.</title>
        <authorList>
            <person name="Puginier C."/>
            <person name="Libourel C."/>
            <person name="Otte J."/>
            <person name="Skaloud P."/>
            <person name="Haon M."/>
            <person name="Grisel S."/>
            <person name="Petersen M."/>
            <person name="Berrin J.G."/>
            <person name="Delaux P.M."/>
            <person name="Dal Grande F."/>
            <person name="Keller J."/>
        </authorList>
    </citation>
    <scope>NUCLEOTIDE SEQUENCE [LARGE SCALE GENOMIC DNA]</scope>
    <source>
        <strain evidence="1 2">SAG 216-7</strain>
    </source>
</reference>
<dbReference type="Proteomes" id="UP001491310">
    <property type="component" value="Unassembled WGS sequence"/>
</dbReference>